<dbReference type="GO" id="GO:0005524">
    <property type="term" value="F:ATP binding"/>
    <property type="evidence" value="ECO:0007669"/>
    <property type="project" value="UniProtKB-KW"/>
</dbReference>
<evidence type="ECO:0000313" key="14">
    <source>
        <dbReference type="Proteomes" id="UP000032336"/>
    </source>
</evidence>
<evidence type="ECO:0000256" key="11">
    <source>
        <dbReference type="ARBA" id="ARBA00048366"/>
    </source>
</evidence>
<keyword evidence="14" id="KW-1185">Reference proteome</keyword>
<keyword evidence="5 13" id="KW-0808">Transferase</keyword>
<evidence type="ECO:0000256" key="1">
    <source>
        <dbReference type="ARBA" id="ARBA00004496"/>
    </source>
</evidence>
<evidence type="ECO:0000256" key="7">
    <source>
        <dbReference type="ARBA" id="ARBA00022695"/>
    </source>
</evidence>
<dbReference type="PANTHER" id="PTHR17490:SF16">
    <property type="entry name" value="THREONYLCARBAMOYL-AMP SYNTHASE"/>
    <property type="match status" value="1"/>
</dbReference>
<dbReference type="Proteomes" id="UP000032336">
    <property type="component" value="Unassembled WGS sequence"/>
</dbReference>
<dbReference type="GO" id="GO:0006450">
    <property type="term" value="P:regulation of translational fidelity"/>
    <property type="evidence" value="ECO:0007669"/>
    <property type="project" value="TreeGrafter"/>
</dbReference>
<evidence type="ECO:0000256" key="5">
    <source>
        <dbReference type="ARBA" id="ARBA00022679"/>
    </source>
</evidence>
<dbReference type="EC" id="2.7.7.87" evidence="3"/>
<dbReference type="InterPro" id="IPR050156">
    <property type="entry name" value="TC-AMP_synthase_SUA5"/>
</dbReference>
<comment type="catalytic activity">
    <reaction evidence="11">
        <text>L-threonine + hydrogencarbonate + ATP = L-threonylcarbamoyladenylate + diphosphate + H2O</text>
        <dbReference type="Rhea" id="RHEA:36407"/>
        <dbReference type="ChEBI" id="CHEBI:15377"/>
        <dbReference type="ChEBI" id="CHEBI:17544"/>
        <dbReference type="ChEBI" id="CHEBI:30616"/>
        <dbReference type="ChEBI" id="CHEBI:33019"/>
        <dbReference type="ChEBI" id="CHEBI:57926"/>
        <dbReference type="ChEBI" id="CHEBI:73682"/>
        <dbReference type="EC" id="2.7.7.87"/>
    </reaction>
</comment>
<dbReference type="GO" id="GO:0008033">
    <property type="term" value="P:tRNA processing"/>
    <property type="evidence" value="ECO:0007669"/>
    <property type="project" value="UniProtKB-KW"/>
</dbReference>
<dbReference type="Pfam" id="PF01300">
    <property type="entry name" value="Sua5_yciO_yrdC"/>
    <property type="match status" value="1"/>
</dbReference>
<dbReference type="Gene3D" id="3.90.870.10">
    <property type="entry name" value="DHBP synthase"/>
    <property type="match status" value="1"/>
</dbReference>
<evidence type="ECO:0000259" key="12">
    <source>
        <dbReference type="PROSITE" id="PS51163"/>
    </source>
</evidence>
<dbReference type="RefSeq" id="WP_035388618.1">
    <property type="nucleotide sequence ID" value="NZ_JQKF01000003.1"/>
</dbReference>
<dbReference type="PROSITE" id="PS51163">
    <property type="entry name" value="YRDC"/>
    <property type="match status" value="1"/>
</dbReference>
<evidence type="ECO:0000256" key="9">
    <source>
        <dbReference type="ARBA" id="ARBA00022840"/>
    </source>
</evidence>
<dbReference type="GO" id="GO:0003725">
    <property type="term" value="F:double-stranded RNA binding"/>
    <property type="evidence" value="ECO:0007669"/>
    <property type="project" value="InterPro"/>
</dbReference>
<evidence type="ECO:0000256" key="8">
    <source>
        <dbReference type="ARBA" id="ARBA00022741"/>
    </source>
</evidence>
<keyword evidence="7 13" id="KW-0548">Nucleotidyltransferase</keyword>
<dbReference type="GO" id="GO:0005737">
    <property type="term" value="C:cytoplasm"/>
    <property type="evidence" value="ECO:0007669"/>
    <property type="project" value="UniProtKB-SubCell"/>
</dbReference>
<reference evidence="13 14" key="1">
    <citation type="submission" date="2015-01" db="EMBL/GenBank/DDBJ databases">
        <title>Draft genome of the acidophilic iron oxidizer Ferrimicrobium acidiphilum strain T23.</title>
        <authorList>
            <person name="Poehlein A."/>
            <person name="Eisen S."/>
            <person name="Schloemann M."/>
            <person name="Johnson B.D."/>
            <person name="Daniel R."/>
            <person name="Muehling M."/>
        </authorList>
    </citation>
    <scope>NUCLEOTIDE SEQUENCE [LARGE SCALE GENOMIC DNA]</scope>
    <source>
        <strain evidence="13 14">T23</strain>
    </source>
</reference>
<keyword evidence="8" id="KW-0547">Nucleotide-binding</keyword>
<dbReference type="GeneID" id="78371988"/>
<comment type="subcellular location">
    <subcellularLocation>
        <location evidence="1">Cytoplasm</location>
    </subcellularLocation>
</comment>
<dbReference type="GO" id="GO:0061710">
    <property type="term" value="F:L-threonylcarbamoyladenylate synthase"/>
    <property type="evidence" value="ECO:0007669"/>
    <property type="project" value="UniProtKB-EC"/>
</dbReference>
<gene>
    <name evidence="13" type="primary">ywlC</name>
    <name evidence="13" type="ORF">FEAC_06870</name>
</gene>
<dbReference type="STRING" id="1121877.FEAC_06870"/>
<comment type="similarity">
    <text evidence="2">Belongs to the SUA5 family.</text>
</comment>
<keyword evidence="9" id="KW-0067">ATP-binding</keyword>
<organism evidence="13 14">
    <name type="scientific">Ferrimicrobium acidiphilum DSM 19497</name>
    <dbReference type="NCBI Taxonomy" id="1121877"/>
    <lineage>
        <taxon>Bacteria</taxon>
        <taxon>Bacillati</taxon>
        <taxon>Actinomycetota</taxon>
        <taxon>Acidimicrobiia</taxon>
        <taxon>Acidimicrobiales</taxon>
        <taxon>Acidimicrobiaceae</taxon>
        <taxon>Ferrimicrobium</taxon>
    </lineage>
</organism>
<dbReference type="OrthoDB" id="9814580at2"/>
<evidence type="ECO:0000313" key="13">
    <source>
        <dbReference type="EMBL" id="KJE77578.1"/>
    </source>
</evidence>
<sequence length="237" mass="25113">MTTPPPLVRVFDLRTGRIFEREKAASIAWVRSELNAGHCIICPTDTVFGLLANARDAEAVARIAKIKGRSSATPPPVLIDSVATARRLVTSAVLRSLESIVDLWPGPLSVIVETDDPLGRAVNPLKGTVAFRVPALDWLREMCLDLPLAASSANRHGMPTPTEIVAVITSLTETIDGGGIGATGLTLAVDYGSVGAVGSTVIDLTSEPPTMVREGQLSYDTLLGRLPELLPLDRSTN</sequence>
<dbReference type="eggNOG" id="COG0009">
    <property type="taxonomic scope" value="Bacteria"/>
</dbReference>
<dbReference type="EMBL" id="JXUW01000004">
    <property type="protein sequence ID" value="KJE77578.1"/>
    <property type="molecule type" value="Genomic_DNA"/>
</dbReference>
<accession>A0A0D8FWA2</accession>
<keyword evidence="6" id="KW-0819">tRNA processing</keyword>
<evidence type="ECO:0000256" key="3">
    <source>
        <dbReference type="ARBA" id="ARBA00012584"/>
    </source>
</evidence>
<comment type="caution">
    <text evidence="13">The sequence shown here is derived from an EMBL/GenBank/DDBJ whole genome shotgun (WGS) entry which is preliminary data.</text>
</comment>
<dbReference type="InterPro" id="IPR006070">
    <property type="entry name" value="Sua5-like_dom"/>
</dbReference>
<dbReference type="AlphaFoldDB" id="A0A0D8FWA2"/>
<protein>
    <recommendedName>
        <fullName evidence="10">L-threonylcarbamoyladenylate synthase</fullName>
        <ecNumber evidence="3">2.7.7.87</ecNumber>
    </recommendedName>
    <alternativeName>
        <fullName evidence="10">L-threonylcarbamoyladenylate synthase</fullName>
    </alternativeName>
</protein>
<dbReference type="PANTHER" id="PTHR17490">
    <property type="entry name" value="SUA5"/>
    <property type="match status" value="1"/>
</dbReference>
<dbReference type="InterPro" id="IPR017945">
    <property type="entry name" value="DHBP_synth_RibB-like_a/b_dom"/>
</dbReference>
<evidence type="ECO:0000256" key="6">
    <source>
        <dbReference type="ARBA" id="ARBA00022694"/>
    </source>
</evidence>
<evidence type="ECO:0000256" key="4">
    <source>
        <dbReference type="ARBA" id="ARBA00022490"/>
    </source>
</evidence>
<keyword evidence="4" id="KW-0963">Cytoplasm</keyword>
<dbReference type="GO" id="GO:0000049">
    <property type="term" value="F:tRNA binding"/>
    <property type="evidence" value="ECO:0007669"/>
    <property type="project" value="TreeGrafter"/>
</dbReference>
<evidence type="ECO:0000256" key="10">
    <source>
        <dbReference type="ARBA" id="ARBA00029774"/>
    </source>
</evidence>
<name>A0A0D8FWA2_9ACTN</name>
<evidence type="ECO:0000256" key="2">
    <source>
        <dbReference type="ARBA" id="ARBA00007663"/>
    </source>
</evidence>
<proteinExistence type="inferred from homology"/>
<feature type="domain" description="YrdC-like" evidence="12">
    <location>
        <begin position="24"/>
        <end position="217"/>
    </location>
</feature>
<dbReference type="SUPFAM" id="SSF55821">
    <property type="entry name" value="YrdC/RibB"/>
    <property type="match status" value="1"/>
</dbReference>